<dbReference type="AlphaFoldDB" id="A0A923SS10"/>
<organism evidence="2 3">
    <name type="scientific">Zhenpiania hominis</name>
    <dbReference type="NCBI Taxonomy" id="2763644"/>
    <lineage>
        <taxon>Bacteria</taxon>
        <taxon>Bacillati</taxon>
        <taxon>Bacillota</taxon>
        <taxon>Clostridia</taxon>
        <taxon>Peptostreptococcales</taxon>
        <taxon>Anaerovoracaceae</taxon>
        <taxon>Zhenpiania</taxon>
    </lineage>
</organism>
<dbReference type="EMBL" id="JACRYT010000027">
    <property type="protein sequence ID" value="MBC6681160.1"/>
    <property type="molecule type" value="Genomic_DNA"/>
</dbReference>
<sequence>MKINGNSRPPERAYSARHSKDRVRDGPQEPHKAADTSPSPWRAVAAYLGKLRFKRRVFGGVDEADVWRKIEKLNGLYEEALRAERIRYDALLAEQRRQTARGEGWTGDE</sequence>
<evidence type="ECO:0000256" key="1">
    <source>
        <dbReference type="SAM" id="MobiDB-lite"/>
    </source>
</evidence>
<evidence type="ECO:0000313" key="2">
    <source>
        <dbReference type="EMBL" id="MBC6681160.1"/>
    </source>
</evidence>
<gene>
    <name evidence="2" type="ORF">H9L42_15160</name>
</gene>
<feature type="region of interest" description="Disordered" evidence="1">
    <location>
        <begin position="1"/>
        <end position="39"/>
    </location>
</feature>
<dbReference type="RefSeq" id="WP_187304257.1">
    <property type="nucleotide sequence ID" value="NZ_JACRYT010000027.1"/>
</dbReference>
<name>A0A923SS10_9FIRM</name>
<accession>A0A923SS10</accession>
<protein>
    <submittedName>
        <fullName evidence="2">Uncharacterized protein</fullName>
    </submittedName>
</protein>
<proteinExistence type="predicted"/>
<evidence type="ECO:0000313" key="3">
    <source>
        <dbReference type="Proteomes" id="UP000602647"/>
    </source>
</evidence>
<reference evidence="2" key="1">
    <citation type="submission" date="2020-08" db="EMBL/GenBank/DDBJ databases">
        <title>Genome public.</title>
        <authorList>
            <person name="Liu C."/>
            <person name="Sun Q."/>
        </authorList>
    </citation>
    <scope>NUCLEOTIDE SEQUENCE</scope>
    <source>
        <strain evidence="2">BX12</strain>
    </source>
</reference>
<comment type="caution">
    <text evidence="2">The sequence shown here is derived from an EMBL/GenBank/DDBJ whole genome shotgun (WGS) entry which is preliminary data.</text>
</comment>
<dbReference type="Proteomes" id="UP000602647">
    <property type="component" value="Unassembled WGS sequence"/>
</dbReference>
<feature type="compositionally biased region" description="Basic and acidic residues" evidence="1">
    <location>
        <begin position="22"/>
        <end position="34"/>
    </location>
</feature>
<keyword evidence="3" id="KW-1185">Reference proteome</keyword>